<dbReference type="Proteomes" id="UP000004335">
    <property type="component" value="Unassembled WGS sequence"/>
</dbReference>
<reference evidence="2 3" key="1">
    <citation type="submission" date="2011-01" db="EMBL/GenBank/DDBJ databases">
        <authorList>
            <person name="Muzny D."/>
            <person name="Qin X."/>
            <person name="Buhay C."/>
            <person name="Dugan-Rocha S."/>
            <person name="Ding Y."/>
            <person name="Chen G."/>
            <person name="Hawes A."/>
            <person name="Holder M."/>
            <person name="Jhangiani S."/>
            <person name="Johnson A."/>
            <person name="Khan Z."/>
            <person name="Li Z."/>
            <person name="Liu W."/>
            <person name="Liu X."/>
            <person name="Perez L."/>
            <person name="Shen H."/>
            <person name="Wang Q."/>
            <person name="Watt J."/>
            <person name="Xi L."/>
            <person name="Xin Y."/>
            <person name="Zhou J."/>
            <person name="Deng J."/>
            <person name="Jiang H."/>
            <person name="Liu Y."/>
            <person name="Qu J."/>
            <person name="Song X.-Z."/>
            <person name="Zhang L."/>
            <person name="Villasana D."/>
            <person name="Johnson A."/>
            <person name="Liu J."/>
            <person name="Liyanage D."/>
            <person name="Lorensuhewa L."/>
            <person name="Robinson T."/>
            <person name="Song A."/>
            <person name="Song B.-B."/>
            <person name="Dinh H."/>
            <person name="Thornton R."/>
            <person name="Coyle M."/>
            <person name="Francisco L."/>
            <person name="Jackson L."/>
            <person name="Javaid M."/>
            <person name="Korchina V."/>
            <person name="Kovar C."/>
            <person name="Mata R."/>
            <person name="Mathew T."/>
            <person name="Ngo R."/>
            <person name="Nguyen L."/>
            <person name="Nguyen N."/>
            <person name="Okwuonu G."/>
            <person name="Ongeri F."/>
            <person name="Pham C."/>
            <person name="Simmons D."/>
            <person name="Wilczek-Boney K."/>
            <person name="Hale W."/>
            <person name="Jakkamsetti A."/>
            <person name="Pham P."/>
            <person name="Ruth R."/>
            <person name="San Lucas F."/>
            <person name="Warren J."/>
            <person name="Zhang J."/>
            <person name="Zhao Z."/>
            <person name="Zhou C."/>
            <person name="Zhu D."/>
            <person name="Lee S."/>
            <person name="Bess C."/>
            <person name="Blankenburg K."/>
            <person name="Forbes L."/>
            <person name="Fu Q."/>
            <person name="Gubbala S."/>
            <person name="Hirani K."/>
            <person name="Jayaseelan J.C."/>
            <person name="Lara F."/>
            <person name="Munidasa M."/>
            <person name="Palculict T."/>
            <person name="Patil S."/>
            <person name="Pu L.-L."/>
            <person name="Saada N."/>
            <person name="Tang L."/>
            <person name="Weissenberger G."/>
            <person name="Zhu Y."/>
            <person name="Hemphill L."/>
            <person name="Shang Y."/>
            <person name="Youmans B."/>
            <person name="Ayvaz T."/>
            <person name="Ross M."/>
            <person name="Santibanez J."/>
            <person name="Aqrawi P."/>
            <person name="Gross S."/>
            <person name="Joshi V."/>
            <person name="Fowler G."/>
            <person name="Nazareth L."/>
            <person name="Reid J."/>
            <person name="Worley K."/>
            <person name="Petrosino J."/>
            <person name="Highlander S."/>
            <person name="Gibbs R."/>
        </authorList>
    </citation>
    <scope>NUCLEOTIDE SEQUENCE [LARGE SCALE GENOMIC DNA]</scope>
    <source>
        <strain evidence="2 3">MM4-1A</strain>
    </source>
</reference>
<name>A0A828RIV0_LIMRT</name>
<dbReference type="AlphaFoldDB" id="A0A828RIV0"/>
<organism evidence="2 3">
    <name type="scientific">Limosilactobacillus reuteri MM4-1A</name>
    <dbReference type="NCBI Taxonomy" id="548485"/>
    <lineage>
        <taxon>Bacteria</taxon>
        <taxon>Bacillati</taxon>
        <taxon>Bacillota</taxon>
        <taxon>Bacilli</taxon>
        <taxon>Lactobacillales</taxon>
        <taxon>Lactobacillaceae</taxon>
        <taxon>Limosilactobacillus</taxon>
    </lineage>
</organism>
<evidence type="ECO:0000313" key="2">
    <source>
        <dbReference type="EMBL" id="EGC15949.1"/>
    </source>
</evidence>
<sequence>MVNSKYLLRKRIINDLHVKGERTIHMDIKVISDRSQQLNSNSLILEHDNWNDYGYYDLYNVSYVPVNQEEKPIYIGDYRIRSRMENGELDLEKGQFISLGCSIKFYDNLYKTLKQNEYDLEDMEQILLNLNDLLVVDSDIISIDSVITLDETTLKITKKDSKIEFPEIDKTLFRDKQDDIYYLNVLLKKYQHNLFDFFDLNSFKEILNSLHQDETFLNNFVKYIINADTDIIKPLVELIVSFNESNRDSEEVSKIILKRIRSRFQLDQELNERINKILNSHTRIMELVKDIRELLKVKEEEIEQVIIGHYTSLNTIHYLIKNKKEDPKIPYMRLTNINQMNDPLEGKVVFNFLNQESTHNTQNYVSCATIAKDSLPMWNLYAENATGVFLVYNKEYLKNIINNQSINLFHVCYFNYENIDNTICVPSSKDSEALAKKVNKKLKKLQEEIDSSSSSDNNLFQTIEDMSFLFKNIEYSYEKELRFHINSPKEIELETNGSFPFPFLYTYFKEELKYDKIILGPKSTIARDFISPYIGYISDNKVEVEESQTHIR</sequence>
<evidence type="ECO:0000256" key="1">
    <source>
        <dbReference type="SAM" id="Coils"/>
    </source>
</evidence>
<dbReference type="Pfam" id="PF11185">
    <property type="entry name" value="DUF2971"/>
    <property type="match status" value="1"/>
</dbReference>
<feature type="coiled-coil region" evidence="1">
    <location>
        <begin position="428"/>
        <end position="455"/>
    </location>
</feature>
<evidence type="ECO:0008006" key="4">
    <source>
        <dbReference type="Google" id="ProtNLM"/>
    </source>
</evidence>
<proteinExistence type="predicted"/>
<accession>A0A828RIV0</accession>
<dbReference type="InterPro" id="IPR021352">
    <property type="entry name" value="DUF2971"/>
</dbReference>
<protein>
    <recommendedName>
        <fullName evidence="4">DUF2971 domain-containing protein</fullName>
    </recommendedName>
</protein>
<evidence type="ECO:0000313" key="3">
    <source>
        <dbReference type="Proteomes" id="UP000004335"/>
    </source>
</evidence>
<dbReference type="EMBL" id="ACGX02000003">
    <property type="protein sequence ID" value="EGC15949.1"/>
    <property type="molecule type" value="Genomic_DNA"/>
</dbReference>
<gene>
    <name evidence="2" type="ORF">HMPREF0536_10129</name>
</gene>
<comment type="caution">
    <text evidence="2">The sequence shown here is derived from an EMBL/GenBank/DDBJ whole genome shotgun (WGS) entry which is preliminary data.</text>
</comment>
<keyword evidence="1" id="KW-0175">Coiled coil</keyword>